<name>A0A6P3XPU0_DINQU</name>
<dbReference type="GO" id="GO:0005886">
    <property type="term" value="C:plasma membrane"/>
    <property type="evidence" value="ECO:0007669"/>
    <property type="project" value="TreeGrafter"/>
</dbReference>
<keyword evidence="5 9" id="KW-1133">Transmembrane helix</keyword>
<dbReference type="GeneID" id="106747191"/>
<organism evidence="10 11">
    <name type="scientific">Dinoponera quadriceps</name>
    <name type="common">South American ant</name>
    <dbReference type="NCBI Taxonomy" id="609295"/>
    <lineage>
        <taxon>Eukaryota</taxon>
        <taxon>Metazoa</taxon>
        <taxon>Ecdysozoa</taxon>
        <taxon>Arthropoda</taxon>
        <taxon>Hexapoda</taxon>
        <taxon>Insecta</taxon>
        <taxon>Pterygota</taxon>
        <taxon>Neoptera</taxon>
        <taxon>Endopterygota</taxon>
        <taxon>Hymenoptera</taxon>
        <taxon>Apocrita</taxon>
        <taxon>Aculeata</taxon>
        <taxon>Formicoidea</taxon>
        <taxon>Formicidae</taxon>
        <taxon>Ponerinae</taxon>
        <taxon>Ponerini</taxon>
        <taxon>Dinoponera</taxon>
    </lineage>
</organism>
<evidence type="ECO:0000256" key="9">
    <source>
        <dbReference type="SAM" id="Phobius"/>
    </source>
</evidence>
<keyword evidence="8" id="KW-0807">Transducer</keyword>
<sequence length="287" mass="32047">MSMNSEHSGAFESAADSKTHILRYLPNFVVAFNSVSVVMNSSAALLGVFHYDEASNATRPYVVTMHLPFDNNKQSVHATVVLLQFSYLLILSAGAATINSVLIILVLYLGGQIDIICRTLTQMPQRQNDRVVNATIMKEIIKKHQRIVTFSENIESLYTYIALILLLLNTLITCGLGFILVSSAGSPNFSKMLIKNLMFYCVINIETFVFCFAGEYLSAKSREIGEAAYGSPWYQSKFHGRAVLFMIMRSQNQLTITMGKFMDLSLERFSTIVKASASYMSVLLAMY</sequence>
<evidence type="ECO:0000313" key="11">
    <source>
        <dbReference type="RefSeq" id="XP_014480024.1"/>
    </source>
</evidence>
<feature type="transmembrane region" description="Helical" evidence="9">
    <location>
        <begin position="28"/>
        <end position="51"/>
    </location>
</feature>
<protein>
    <submittedName>
        <fullName evidence="11">Odorant receptor 4-like</fullName>
    </submittedName>
</protein>
<evidence type="ECO:0000256" key="5">
    <source>
        <dbReference type="ARBA" id="ARBA00022989"/>
    </source>
</evidence>
<keyword evidence="7" id="KW-0675">Receptor</keyword>
<gene>
    <name evidence="11" type="primary">LOC106747191</name>
</gene>
<evidence type="ECO:0000256" key="2">
    <source>
        <dbReference type="ARBA" id="ARBA00022606"/>
    </source>
</evidence>
<feature type="transmembrane region" description="Helical" evidence="9">
    <location>
        <begin position="197"/>
        <end position="217"/>
    </location>
</feature>
<dbReference type="Pfam" id="PF02949">
    <property type="entry name" value="7tm_6"/>
    <property type="match status" value="1"/>
</dbReference>
<dbReference type="PANTHER" id="PTHR21137">
    <property type="entry name" value="ODORANT RECEPTOR"/>
    <property type="match status" value="1"/>
</dbReference>
<dbReference type="RefSeq" id="XP_014480024.1">
    <property type="nucleotide sequence ID" value="XM_014624538.1"/>
</dbReference>
<keyword evidence="10" id="KW-1185">Reference proteome</keyword>
<reference evidence="11" key="1">
    <citation type="submission" date="2025-08" db="UniProtKB">
        <authorList>
            <consortium name="RefSeq"/>
        </authorList>
    </citation>
    <scope>IDENTIFICATION</scope>
</reference>
<proteinExistence type="predicted"/>
<evidence type="ECO:0000256" key="8">
    <source>
        <dbReference type="ARBA" id="ARBA00023224"/>
    </source>
</evidence>
<dbReference type="InterPro" id="IPR004117">
    <property type="entry name" value="7tm6_olfct_rcpt"/>
</dbReference>
<evidence type="ECO:0000256" key="3">
    <source>
        <dbReference type="ARBA" id="ARBA00022692"/>
    </source>
</evidence>
<keyword evidence="2" id="KW-0716">Sensory transduction</keyword>
<keyword evidence="3 9" id="KW-0812">Transmembrane</keyword>
<comment type="subcellular location">
    <subcellularLocation>
        <location evidence="1">Membrane</location>
        <topology evidence="1">Multi-pass membrane protein</topology>
    </subcellularLocation>
</comment>
<evidence type="ECO:0000313" key="10">
    <source>
        <dbReference type="Proteomes" id="UP000515204"/>
    </source>
</evidence>
<accession>A0A6P3XPU0</accession>
<dbReference type="PANTHER" id="PTHR21137:SF42">
    <property type="entry name" value="ODORANT RECEPTOR 83A"/>
    <property type="match status" value="1"/>
</dbReference>
<keyword evidence="6 9" id="KW-0472">Membrane</keyword>
<feature type="transmembrane region" description="Helical" evidence="9">
    <location>
        <begin position="157"/>
        <end position="185"/>
    </location>
</feature>
<evidence type="ECO:0000256" key="6">
    <source>
        <dbReference type="ARBA" id="ARBA00023136"/>
    </source>
</evidence>
<evidence type="ECO:0000256" key="1">
    <source>
        <dbReference type="ARBA" id="ARBA00004141"/>
    </source>
</evidence>
<evidence type="ECO:0000256" key="4">
    <source>
        <dbReference type="ARBA" id="ARBA00022725"/>
    </source>
</evidence>
<dbReference type="KEGG" id="dqu:106747191"/>
<dbReference type="GO" id="GO:0007165">
    <property type="term" value="P:signal transduction"/>
    <property type="evidence" value="ECO:0007669"/>
    <property type="project" value="UniProtKB-KW"/>
</dbReference>
<dbReference type="GO" id="GO:0005549">
    <property type="term" value="F:odorant binding"/>
    <property type="evidence" value="ECO:0007669"/>
    <property type="project" value="InterPro"/>
</dbReference>
<dbReference type="Proteomes" id="UP000515204">
    <property type="component" value="Unplaced"/>
</dbReference>
<dbReference type="AlphaFoldDB" id="A0A6P3XPU0"/>
<dbReference type="GO" id="GO:0004984">
    <property type="term" value="F:olfactory receptor activity"/>
    <property type="evidence" value="ECO:0007669"/>
    <property type="project" value="InterPro"/>
</dbReference>
<feature type="transmembrane region" description="Helical" evidence="9">
    <location>
        <begin position="85"/>
        <end position="109"/>
    </location>
</feature>
<dbReference type="OrthoDB" id="6765072at2759"/>
<evidence type="ECO:0000256" key="7">
    <source>
        <dbReference type="ARBA" id="ARBA00023170"/>
    </source>
</evidence>
<keyword evidence="4" id="KW-0552">Olfaction</keyword>